<feature type="transmembrane region" description="Helical" evidence="6">
    <location>
        <begin position="12"/>
        <end position="32"/>
    </location>
</feature>
<evidence type="ECO:0000313" key="8">
    <source>
        <dbReference type="EMBL" id="GAA2014861.1"/>
    </source>
</evidence>
<comment type="subcellular location">
    <subcellularLocation>
        <location evidence="1">Cell membrane</location>
        <topology evidence="1">Multi-pass membrane protein</topology>
    </subcellularLocation>
</comment>
<accession>A0ABN2TNP7</accession>
<dbReference type="InterPro" id="IPR020846">
    <property type="entry name" value="MFS_dom"/>
</dbReference>
<keyword evidence="4 6" id="KW-1133">Transmembrane helix</keyword>
<dbReference type="Pfam" id="PF07690">
    <property type="entry name" value="MFS_1"/>
    <property type="match status" value="1"/>
</dbReference>
<dbReference type="Proteomes" id="UP001500755">
    <property type="component" value="Unassembled WGS sequence"/>
</dbReference>
<sequence>MLRALIVPNVWVIGAVFVVNGLMIAVWNVTVVSLRQEITPDHLLGRLNSAYRLLAWGTQPVGAFLGGLVATVIGYRWTFIAFGLLALLTLVLAPAVTNARIEKALRAG</sequence>
<evidence type="ECO:0000259" key="7">
    <source>
        <dbReference type="PROSITE" id="PS50850"/>
    </source>
</evidence>
<keyword evidence="9" id="KW-1185">Reference proteome</keyword>
<dbReference type="InterPro" id="IPR036259">
    <property type="entry name" value="MFS_trans_sf"/>
</dbReference>
<organism evidence="8 9">
    <name type="scientific">Brevibacterium samyangense</name>
    <dbReference type="NCBI Taxonomy" id="366888"/>
    <lineage>
        <taxon>Bacteria</taxon>
        <taxon>Bacillati</taxon>
        <taxon>Actinomycetota</taxon>
        <taxon>Actinomycetes</taxon>
        <taxon>Micrococcales</taxon>
        <taxon>Brevibacteriaceae</taxon>
        <taxon>Brevibacterium</taxon>
    </lineage>
</organism>
<proteinExistence type="predicted"/>
<keyword evidence="2" id="KW-1003">Cell membrane</keyword>
<dbReference type="SUPFAM" id="SSF103473">
    <property type="entry name" value="MFS general substrate transporter"/>
    <property type="match status" value="1"/>
</dbReference>
<feature type="transmembrane region" description="Helical" evidence="6">
    <location>
        <begin position="53"/>
        <end position="73"/>
    </location>
</feature>
<evidence type="ECO:0000256" key="3">
    <source>
        <dbReference type="ARBA" id="ARBA00022692"/>
    </source>
</evidence>
<evidence type="ECO:0000256" key="2">
    <source>
        <dbReference type="ARBA" id="ARBA00022475"/>
    </source>
</evidence>
<name>A0ABN2TNP7_9MICO</name>
<evidence type="ECO:0000256" key="1">
    <source>
        <dbReference type="ARBA" id="ARBA00004651"/>
    </source>
</evidence>
<feature type="domain" description="Major facilitator superfamily (MFS) profile" evidence="7">
    <location>
        <begin position="1"/>
        <end position="108"/>
    </location>
</feature>
<evidence type="ECO:0000256" key="5">
    <source>
        <dbReference type="ARBA" id="ARBA00023136"/>
    </source>
</evidence>
<dbReference type="PANTHER" id="PTHR23513">
    <property type="entry name" value="INTEGRAL MEMBRANE EFFLUX PROTEIN-RELATED"/>
    <property type="match status" value="1"/>
</dbReference>
<evidence type="ECO:0000256" key="4">
    <source>
        <dbReference type="ARBA" id="ARBA00022989"/>
    </source>
</evidence>
<reference evidence="8 9" key="1">
    <citation type="journal article" date="2019" name="Int. J. Syst. Evol. Microbiol.">
        <title>The Global Catalogue of Microorganisms (GCM) 10K type strain sequencing project: providing services to taxonomists for standard genome sequencing and annotation.</title>
        <authorList>
            <consortium name="The Broad Institute Genomics Platform"/>
            <consortium name="The Broad Institute Genome Sequencing Center for Infectious Disease"/>
            <person name="Wu L."/>
            <person name="Ma J."/>
        </authorList>
    </citation>
    <scope>NUCLEOTIDE SEQUENCE [LARGE SCALE GENOMIC DNA]</scope>
    <source>
        <strain evidence="8 9">JCM 14546</strain>
    </source>
</reference>
<dbReference type="Gene3D" id="1.20.1250.20">
    <property type="entry name" value="MFS general substrate transporter like domains"/>
    <property type="match status" value="1"/>
</dbReference>
<dbReference type="PROSITE" id="PS50850">
    <property type="entry name" value="MFS"/>
    <property type="match status" value="1"/>
</dbReference>
<dbReference type="EMBL" id="BAAANO010000035">
    <property type="protein sequence ID" value="GAA2014861.1"/>
    <property type="molecule type" value="Genomic_DNA"/>
</dbReference>
<protein>
    <recommendedName>
        <fullName evidence="7">Major facilitator superfamily (MFS) profile domain-containing protein</fullName>
    </recommendedName>
</protein>
<comment type="caution">
    <text evidence="8">The sequence shown here is derived from an EMBL/GenBank/DDBJ whole genome shotgun (WGS) entry which is preliminary data.</text>
</comment>
<evidence type="ECO:0000256" key="6">
    <source>
        <dbReference type="SAM" id="Phobius"/>
    </source>
</evidence>
<keyword evidence="3 6" id="KW-0812">Transmembrane</keyword>
<gene>
    <name evidence="8" type="ORF">GCM10009755_28250</name>
</gene>
<evidence type="ECO:0000313" key="9">
    <source>
        <dbReference type="Proteomes" id="UP001500755"/>
    </source>
</evidence>
<feature type="transmembrane region" description="Helical" evidence="6">
    <location>
        <begin position="79"/>
        <end position="96"/>
    </location>
</feature>
<dbReference type="PANTHER" id="PTHR23513:SF6">
    <property type="entry name" value="MAJOR FACILITATOR SUPERFAMILY ASSOCIATED DOMAIN-CONTAINING PROTEIN"/>
    <property type="match status" value="1"/>
</dbReference>
<dbReference type="InterPro" id="IPR011701">
    <property type="entry name" value="MFS"/>
</dbReference>
<keyword evidence="5 6" id="KW-0472">Membrane</keyword>